<evidence type="ECO:0000313" key="1">
    <source>
        <dbReference type="EMBL" id="AGH31660.1"/>
    </source>
</evidence>
<organism evidence="1 2">
    <name type="scientific">Synechococcus phage S-SKS1</name>
    <dbReference type="NCBI Taxonomy" id="754042"/>
    <lineage>
        <taxon>Viruses</taxon>
        <taxon>Duplodnaviria</taxon>
        <taxon>Heunggongvirae</taxon>
        <taxon>Uroviricota</taxon>
        <taxon>Caudoviricetes</taxon>
        <taxon>Llyrvirus</taxon>
        <taxon>Llyrvirus SSKS1</taxon>
    </lineage>
</organism>
<protein>
    <submittedName>
        <fullName evidence="1">Uncharacterized protein</fullName>
    </submittedName>
</protein>
<dbReference type="Proteomes" id="UP000201252">
    <property type="component" value="Segment"/>
</dbReference>
<evidence type="ECO:0000313" key="2">
    <source>
        <dbReference type="Proteomes" id="UP000201252"/>
    </source>
</evidence>
<sequence>MKNFKQFLSESITINGDFNGTLNVGGSEPQQQQETYSADIVWEGKMYRLEVEGKILSKKELAEQIQGEYPGAMVHNVYPGEVNTSRIKNSQRYQPERLSWSD</sequence>
<dbReference type="GeneID" id="15011062"/>
<name>M4QPT5_9CAUD</name>
<dbReference type="RefSeq" id="YP_007674512.1">
    <property type="nucleotide sequence ID" value="NC_020851.1"/>
</dbReference>
<keyword evidence="2" id="KW-1185">Reference proteome</keyword>
<accession>M4QPT5</accession>
<gene>
    <name evidence="1" type="ORF">SWZG_00151</name>
</gene>
<reference evidence="1 2" key="1">
    <citation type="submission" date="2010-10" db="EMBL/GenBank/DDBJ databases">
        <title>The Genome Sequence of Synechococcus phage S-SKS1.</title>
        <authorList>
            <consortium name="The Broad Institute Genome Sequencing Platform"/>
            <person name="Henn M.R."/>
            <person name="Clokie M."/>
            <person name="Levin J."/>
            <person name="Malboeuf C."/>
            <person name="Casali M."/>
            <person name="Russ C."/>
            <person name="Lennon N."/>
            <person name="Chapman S.B."/>
            <person name="Erlich R."/>
            <person name="Young S.K."/>
            <person name="Yandava C."/>
            <person name="Zeng Q."/>
            <person name="Alvarado L."/>
            <person name="Anderson S."/>
            <person name="Berlin A."/>
            <person name="Chen Z."/>
            <person name="Freedman E."/>
            <person name="Gellesch M."/>
            <person name="Goldberg J."/>
            <person name="Green L."/>
            <person name="Griggs A."/>
            <person name="Gujja S."/>
            <person name="Heilman E.R."/>
            <person name="Heiman D."/>
            <person name="Hollinger A."/>
            <person name="Howarth C."/>
            <person name="Larson L."/>
            <person name="Mehta T."/>
            <person name="Pearson M."/>
            <person name="Roberts A."/>
            <person name="Ryan E."/>
            <person name="Saif S."/>
            <person name="Shea T."/>
            <person name="Shenoy N."/>
            <person name="Sisk P."/>
            <person name="Stolte C."/>
            <person name="Sykes S."/>
            <person name="White J."/>
            <person name="Haas B."/>
            <person name="Nusbaum C."/>
            <person name="Birren B."/>
        </authorList>
    </citation>
    <scope>NUCLEOTIDE SEQUENCE [LARGE SCALE GENOMIC DNA]</scope>
</reference>
<proteinExistence type="predicted"/>
<dbReference type="KEGG" id="vg:15011062"/>
<dbReference type="EMBL" id="HQ633071">
    <property type="protein sequence ID" value="AGH31660.1"/>
    <property type="molecule type" value="Genomic_DNA"/>
</dbReference>
<dbReference type="OrthoDB" id="16157at10239"/>